<keyword evidence="2" id="KW-1185">Reference proteome</keyword>
<name>A0A0P9DPH1_9CHLR</name>
<accession>A0A0P9DPH1</accession>
<feature type="non-terminal residue" evidence="1">
    <location>
        <position position="124"/>
    </location>
</feature>
<reference evidence="1 2" key="1">
    <citation type="submission" date="2015-09" db="EMBL/GenBank/DDBJ databases">
        <title>Draft genome sequence of Kouleothrix aurantiaca JCM 19913.</title>
        <authorList>
            <person name="Hemp J."/>
        </authorList>
    </citation>
    <scope>NUCLEOTIDE SEQUENCE [LARGE SCALE GENOMIC DNA]</scope>
    <source>
        <strain evidence="1 2">COM-B</strain>
    </source>
</reference>
<dbReference type="AlphaFoldDB" id="A0A0P9DPH1"/>
<proteinExistence type="predicted"/>
<evidence type="ECO:0000313" key="2">
    <source>
        <dbReference type="Proteomes" id="UP000050509"/>
    </source>
</evidence>
<comment type="caution">
    <text evidence="1">The sequence shown here is derived from an EMBL/GenBank/DDBJ whole genome shotgun (WGS) entry which is preliminary data.</text>
</comment>
<gene>
    <name evidence="1" type="ORF">SE17_18090</name>
</gene>
<protein>
    <submittedName>
        <fullName evidence="1">Uncharacterized protein</fullName>
    </submittedName>
</protein>
<organism evidence="1 2">
    <name type="scientific">Kouleothrix aurantiaca</name>
    <dbReference type="NCBI Taxonomy" id="186479"/>
    <lineage>
        <taxon>Bacteria</taxon>
        <taxon>Bacillati</taxon>
        <taxon>Chloroflexota</taxon>
        <taxon>Chloroflexia</taxon>
        <taxon>Chloroflexales</taxon>
        <taxon>Roseiflexineae</taxon>
        <taxon>Roseiflexaceae</taxon>
        <taxon>Kouleothrix</taxon>
    </lineage>
</organism>
<sequence length="124" mass="13465">MRIGDPALLQLIAQWLAVGVFQQDDALPPTPAENTLQRLGRAVRTAAPWGSSAALPIMPADLPPADPADPYAAALWERPGLNMPPGPAPLSQNSLEQHLWTVMMMAQPVLNGARHAWPYLRRFG</sequence>
<dbReference type="Proteomes" id="UP000050509">
    <property type="component" value="Unassembled WGS sequence"/>
</dbReference>
<dbReference type="EMBL" id="LJCR01000699">
    <property type="protein sequence ID" value="KPV51998.1"/>
    <property type="molecule type" value="Genomic_DNA"/>
</dbReference>
<evidence type="ECO:0000313" key="1">
    <source>
        <dbReference type="EMBL" id="KPV51998.1"/>
    </source>
</evidence>